<dbReference type="SMART" id="SM00239">
    <property type="entry name" value="C2"/>
    <property type="match status" value="2"/>
</dbReference>
<dbReference type="GO" id="GO:0005886">
    <property type="term" value="C:plasma membrane"/>
    <property type="evidence" value="ECO:0007669"/>
    <property type="project" value="TreeGrafter"/>
</dbReference>
<evidence type="ECO:0000259" key="1">
    <source>
        <dbReference type="PROSITE" id="PS50004"/>
    </source>
</evidence>
<evidence type="ECO:0000313" key="3">
    <source>
        <dbReference type="Proteomes" id="UP001208570"/>
    </source>
</evidence>
<dbReference type="PROSITE" id="PS50004">
    <property type="entry name" value="C2"/>
    <property type="match status" value="2"/>
</dbReference>
<dbReference type="Gene3D" id="2.60.40.150">
    <property type="entry name" value="C2 domain"/>
    <property type="match status" value="2"/>
</dbReference>
<evidence type="ECO:0000313" key="2">
    <source>
        <dbReference type="EMBL" id="KAK2167277.1"/>
    </source>
</evidence>
<keyword evidence="3" id="KW-1185">Reference proteome</keyword>
<proteinExistence type="predicted"/>
<name>A0AAD9K9M0_9ANNE</name>
<dbReference type="AlphaFoldDB" id="A0AAD9K9M0"/>
<dbReference type="InterPro" id="IPR035892">
    <property type="entry name" value="C2_domain_sf"/>
</dbReference>
<dbReference type="CDD" id="cd00030">
    <property type="entry name" value="C2"/>
    <property type="match status" value="1"/>
</dbReference>
<protein>
    <recommendedName>
        <fullName evidence="1">C2 domain-containing protein</fullName>
    </recommendedName>
</protein>
<dbReference type="GO" id="GO:0070382">
    <property type="term" value="C:exocytic vesicle"/>
    <property type="evidence" value="ECO:0007669"/>
    <property type="project" value="TreeGrafter"/>
</dbReference>
<dbReference type="GO" id="GO:0000149">
    <property type="term" value="F:SNARE binding"/>
    <property type="evidence" value="ECO:0007669"/>
    <property type="project" value="TreeGrafter"/>
</dbReference>
<dbReference type="GO" id="GO:0030276">
    <property type="term" value="F:clathrin binding"/>
    <property type="evidence" value="ECO:0007669"/>
    <property type="project" value="TreeGrafter"/>
</dbReference>
<dbReference type="GO" id="GO:0001786">
    <property type="term" value="F:phosphatidylserine binding"/>
    <property type="evidence" value="ECO:0007669"/>
    <property type="project" value="TreeGrafter"/>
</dbReference>
<dbReference type="Proteomes" id="UP001208570">
    <property type="component" value="Unassembled WGS sequence"/>
</dbReference>
<dbReference type="EMBL" id="JAODUP010000030">
    <property type="protein sequence ID" value="KAK2167277.1"/>
    <property type="molecule type" value="Genomic_DNA"/>
</dbReference>
<feature type="domain" description="C2" evidence="1">
    <location>
        <begin position="229"/>
        <end position="346"/>
    </location>
</feature>
<gene>
    <name evidence="2" type="ORF">LSH36_30g04006</name>
</gene>
<dbReference type="Pfam" id="PF00168">
    <property type="entry name" value="C2"/>
    <property type="match status" value="2"/>
</dbReference>
<dbReference type="SUPFAM" id="SSF49562">
    <property type="entry name" value="C2 domain (Calcium/lipid-binding domain, CaLB)"/>
    <property type="match status" value="2"/>
</dbReference>
<reference evidence="2" key="1">
    <citation type="journal article" date="2023" name="Mol. Biol. Evol.">
        <title>Third-Generation Sequencing Reveals the Adaptive Role of the Epigenome in Three Deep-Sea Polychaetes.</title>
        <authorList>
            <person name="Perez M."/>
            <person name="Aroh O."/>
            <person name="Sun Y."/>
            <person name="Lan Y."/>
            <person name="Juniper S.K."/>
            <person name="Young C.R."/>
            <person name="Angers B."/>
            <person name="Qian P.Y."/>
        </authorList>
    </citation>
    <scope>NUCLEOTIDE SEQUENCE</scope>
    <source>
        <strain evidence="2">P08H-3</strain>
    </source>
</reference>
<comment type="caution">
    <text evidence="2">The sequence shown here is derived from an EMBL/GenBank/DDBJ whole genome shotgun (WGS) entry which is preliminary data.</text>
</comment>
<sequence length="418" mass="46818">MGSQQSRDDNSLRQGGTVDDGVTVINLDDILQRYDSGSKQITQGISRLLEANKNQDYNNDQKGVILLKQVFKKLDPAITYGATFRRQGQLELSFKYDRTKDVLLIKVIRAVALDAKSLRDSCTNVYIKVFMVHSSSDQEISSTSGTQPLHKTKTIQGTLAPEFHEIFAFPITDDALQNGNVVCQAWNADAMEKDELIGQVTISVSHLHLRQSKTDTGVYDLMTEVNHDVTGNLKVTMAYQLPNHLNVTVHGANQLDNQSGQHAPNPMVKLQVAGLKEIYKTKVHYNTDSPVWEETFQFSVRNEDLKRRQLIFHVIDFDDVEKNRSLGQAIINLGDLELGSDYHGELKLADLKSGRHIHSSQAQNVALQEFKQSLVAHALGKCPNFLFQNKSGTKIIHVHNTKLDSEVSLRVIDAVPVY</sequence>
<accession>A0AAD9K9M0</accession>
<dbReference type="GO" id="GO:0005509">
    <property type="term" value="F:calcium ion binding"/>
    <property type="evidence" value="ECO:0007669"/>
    <property type="project" value="TreeGrafter"/>
</dbReference>
<dbReference type="PANTHER" id="PTHR10024">
    <property type="entry name" value="SYNAPTOTAGMIN"/>
    <property type="match status" value="1"/>
</dbReference>
<dbReference type="GO" id="GO:0005544">
    <property type="term" value="F:calcium-dependent phospholipid binding"/>
    <property type="evidence" value="ECO:0007669"/>
    <property type="project" value="TreeGrafter"/>
</dbReference>
<dbReference type="GO" id="GO:0017156">
    <property type="term" value="P:calcium-ion regulated exocytosis"/>
    <property type="evidence" value="ECO:0007669"/>
    <property type="project" value="TreeGrafter"/>
</dbReference>
<feature type="domain" description="C2" evidence="1">
    <location>
        <begin position="86"/>
        <end position="217"/>
    </location>
</feature>
<dbReference type="InterPro" id="IPR000008">
    <property type="entry name" value="C2_dom"/>
</dbReference>
<organism evidence="2 3">
    <name type="scientific">Paralvinella palmiformis</name>
    <dbReference type="NCBI Taxonomy" id="53620"/>
    <lineage>
        <taxon>Eukaryota</taxon>
        <taxon>Metazoa</taxon>
        <taxon>Spiralia</taxon>
        <taxon>Lophotrochozoa</taxon>
        <taxon>Annelida</taxon>
        <taxon>Polychaeta</taxon>
        <taxon>Sedentaria</taxon>
        <taxon>Canalipalpata</taxon>
        <taxon>Terebellida</taxon>
        <taxon>Terebelliformia</taxon>
        <taxon>Alvinellidae</taxon>
        <taxon>Paralvinella</taxon>
    </lineage>
</organism>